<accession>A0AA96V166</accession>
<dbReference type="EMBL" id="CP131060">
    <property type="protein sequence ID" value="WNY24507.1"/>
    <property type="molecule type" value="Genomic_DNA"/>
</dbReference>
<evidence type="ECO:0000313" key="1">
    <source>
        <dbReference type="EMBL" id="WNY24507.1"/>
    </source>
</evidence>
<reference evidence="1 2" key="1">
    <citation type="submission" date="2023-07" db="EMBL/GenBank/DDBJ databases">
        <title>Closed genoem sequence of Methanosarcinaceae archaeon Ac7.</title>
        <authorList>
            <person name="Poehlein A."/>
            <person name="Protasov E."/>
            <person name="Platt K."/>
            <person name="Reeh H."/>
            <person name="Daniel R."/>
            <person name="Brune A."/>
        </authorList>
    </citation>
    <scope>NUCLEOTIDE SEQUENCE [LARGE SCALE GENOMIC DNA]</scope>
    <source>
        <strain evidence="1 2">Ac7</strain>
    </source>
</reference>
<dbReference type="GeneID" id="89229153"/>
<gene>
    <name evidence="1" type="ORF">MsAc7_00290</name>
</gene>
<organism evidence="1 2">
    <name type="scientific">Methanolapillus millepedarum</name>
    <dbReference type="NCBI Taxonomy" id="3028296"/>
    <lineage>
        <taxon>Archaea</taxon>
        <taxon>Methanobacteriati</taxon>
        <taxon>Methanobacteriota</taxon>
        <taxon>Stenosarchaea group</taxon>
        <taxon>Methanomicrobia</taxon>
        <taxon>Methanosarcinales</taxon>
        <taxon>Methanosarcinaceae</taxon>
        <taxon>Methanolapillus</taxon>
    </lineage>
</organism>
<dbReference type="Proteomes" id="UP001303587">
    <property type="component" value="Chromosome"/>
</dbReference>
<sequence>MKKTEKIGGQNNCKYDFHEQEYNDSDESHPYYLDEKDDDADHRCGCSNHDDEDHLKDIESKILVSKMISYLDEFEKLSFGATYSEFIKNESLQTHLVSLLSKTQKKALFLDPDFIDRHPKTDWKSLQTIEDQVVHPVYGLNPETLWDLIRLDIPFLNRRLNVVINGCCHNH</sequence>
<dbReference type="AlphaFoldDB" id="A0AA96V166"/>
<evidence type="ECO:0000313" key="2">
    <source>
        <dbReference type="Proteomes" id="UP001303587"/>
    </source>
</evidence>
<proteinExistence type="predicted"/>
<name>A0AA96V166_9EURY</name>
<keyword evidence="2" id="KW-1185">Reference proteome</keyword>
<protein>
    <submittedName>
        <fullName evidence="1">Uncharacterized protein</fullName>
    </submittedName>
</protein>
<dbReference type="RefSeq" id="WP_338102596.1">
    <property type="nucleotide sequence ID" value="NZ_CP131060.1"/>
</dbReference>